<keyword evidence="2" id="KW-1185">Reference proteome</keyword>
<feature type="non-terminal residue" evidence="1">
    <location>
        <position position="117"/>
    </location>
</feature>
<feature type="non-terminal residue" evidence="1">
    <location>
        <position position="1"/>
    </location>
</feature>
<protein>
    <submittedName>
        <fullName evidence="1">Uncharacterized protein</fullName>
    </submittedName>
</protein>
<proteinExistence type="predicted"/>
<accession>A0A1Y2HP60</accession>
<evidence type="ECO:0000313" key="1">
    <source>
        <dbReference type="EMBL" id="ORZ36360.1"/>
    </source>
</evidence>
<name>A0A1Y2HP60_9FUNG</name>
<dbReference type="InterPro" id="IPR027417">
    <property type="entry name" value="P-loop_NTPase"/>
</dbReference>
<organism evidence="1 2">
    <name type="scientific">Catenaria anguillulae PL171</name>
    <dbReference type="NCBI Taxonomy" id="765915"/>
    <lineage>
        <taxon>Eukaryota</taxon>
        <taxon>Fungi</taxon>
        <taxon>Fungi incertae sedis</taxon>
        <taxon>Blastocladiomycota</taxon>
        <taxon>Blastocladiomycetes</taxon>
        <taxon>Blastocladiales</taxon>
        <taxon>Catenariaceae</taxon>
        <taxon>Catenaria</taxon>
    </lineage>
</organism>
<dbReference type="SUPFAM" id="SSF52540">
    <property type="entry name" value="P-loop containing nucleoside triphosphate hydrolases"/>
    <property type="match status" value="1"/>
</dbReference>
<dbReference type="AlphaFoldDB" id="A0A1Y2HP60"/>
<dbReference type="Proteomes" id="UP000193411">
    <property type="component" value="Unassembled WGS sequence"/>
</dbReference>
<evidence type="ECO:0000313" key="2">
    <source>
        <dbReference type="Proteomes" id="UP000193411"/>
    </source>
</evidence>
<comment type="caution">
    <text evidence="1">The sequence shown here is derived from an EMBL/GenBank/DDBJ whole genome shotgun (WGS) entry which is preliminary data.</text>
</comment>
<gene>
    <name evidence="1" type="ORF">BCR44DRAFT_106271</name>
</gene>
<dbReference type="EMBL" id="MCFL01000017">
    <property type="protein sequence ID" value="ORZ36360.1"/>
    <property type="molecule type" value="Genomic_DNA"/>
</dbReference>
<dbReference type="OrthoDB" id="2105740at2759"/>
<sequence length="117" mass="12856">IFGSKIQAVVLYILKQLDANPDAKFVAFTEYDCQQSLLLMALHFVGIKSQLILDDSLRASVYPPVARFKSGHDVPVLIVPFSRCDPGMNLVEATHVLLLHPFAGKQESIVNLGEYGG</sequence>
<reference evidence="1 2" key="1">
    <citation type="submission" date="2016-07" db="EMBL/GenBank/DDBJ databases">
        <title>Pervasive Adenine N6-methylation of Active Genes in Fungi.</title>
        <authorList>
            <consortium name="DOE Joint Genome Institute"/>
            <person name="Mondo S.J."/>
            <person name="Dannebaum R.O."/>
            <person name="Kuo R.C."/>
            <person name="Labutti K."/>
            <person name="Haridas S."/>
            <person name="Kuo A."/>
            <person name="Salamov A."/>
            <person name="Ahrendt S.R."/>
            <person name="Lipzen A."/>
            <person name="Sullivan W."/>
            <person name="Andreopoulos W.B."/>
            <person name="Clum A."/>
            <person name="Lindquist E."/>
            <person name="Daum C."/>
            <person name="Ramamoorthy G.K."/>
            <person name="Gryganskyi A."/>
            <person name="Culley D."/>
            <person name="Magnuson J.K."/>
            <person name="James T.Y."/>
            <person name="O'Malley M.A."/>
            <person name="Stajich J.E."/>
            <person name="Spatafora J.W."/>
            <person name="Visel A."/>
            <person name="Grigoriev I.V."/>
        </authorList>
    </citation>
    <scope>NUCLEOTIDE SEQUENCE [LARGE SCALE GENOMIC DNA]</scope>
    <source>
        <strain evidence="1 2">PL171</strain>
    </source>
</reference>